<dbReference type="Proteomes" id="UP000615446">
    <property type="component" value="Unassembled WGS sequence"/>
</dbReference>
<dbReference type="EMBL" id="BLAL01000255">
    <property type="protein sequence ID" value="GES97075.1"/>
    <property type="molecule type" value="Genomic_DNA"/>
</dbReference>
<dbReference type="Proteomes" id="UP000247702">
    <property type="component" value="Unassembled WGS sequence"/>
</dbReference>
<dbReference type="EMBL" id="BEXD01004196">
    <property type="protein sequence ID" value="GBC08151.1"/>
    <property type="molecule type" value="Genomic_DNA"/>
</dbReference>
<gene>
    <name evidence="4" type="ORF">RCL2_002366200</name>
    <name evidence="3" type="ORF">RclHR1_07930008</name>
</gene>
<evidence type="ECO:0000256" key="1">
    <source>
        <dbReference type="SAM" id="Coils"/>
    </source>
</evidence>
<accession>A0A2Z6S0Y3</accession>
<feature type="compositionally biased region" description="Low complexity" evidence="2">
    <location>
        <begin position="20"/>
        <end position="34"/>
    </location>
</feature>
<evidence type="ECO:0000313" key="3">
    <source>
        <dbReference type="EMBL" id="GBC08151.1"/>
    </source>
</evidence>
<keyword evidence="1" id="KW-0175">Coiled coil</keyword>
<feature type="compositionally biased region" description="Acidic residues" evidence="2">
    <location>
        <begin position="1"/>
        <end position="10"/>
    </location>
</feature>
<reference evidence="4" key="2">
    <citation type="submission" date="2019-10" db="EMBL/GenBank/DDBJ databases">
        <title>Conservation and host-specific expression of non-tandemly repeated heterogenous ribosome RNA gene in arbuscular mycorrhizal fungi.</title>
        <authorList>
            <person name="Maeda T."/>
            <person name="Kobayashi Y."/>
            <person name="Nakagawa T."/>
            <person name="Ezawa T."/>
            <person name="Yamaguchi K."/>
            <person name="Bino T."/>
            <person name="Nishimoto Y."/>
            <person name="Shigenobu S."/>
            <person name="Kawaguchi M."/>
        </authorList>
    </citation>
    <scope>NUCLEOTIDE SEQUENCE</scope>
    <source>
        <strain evidence="4">HR1</strain>
    </source>
</reference>
<sequence>MGGQNSDEDEQKPSYAKAASSQQQNSPSSQTQPSPSTPPSTITAPLEPSKQEKVDHTQWCIVDWFGRGDYWQNDFVRWIILASEEKEGSEQKNIDRGLDVIKSETDEMFNAGMISLDSYDSCLDLITRCKDLRGLNFDKNKRYELLNIIFNYLHIKVADANLIITTIGQMSVEQRSVLRFMTHQKIQARIAFLRTTLKTHKLTYEMEGYHCTTNPYFGELLKQKQTVIASNVDLSNKYIKLSDEHEILLEKNLELEGQIKAKDEQLSSKAEQTKHIHESYEIQIKKLQELSNKMKSEYEAQIKQLQEQKSEYGADVKRLQERNDKMKSVYDEHINQLQEEANELRKAAKSANDEASGYQAALGSATNVRWSDSTFNNPIQLTKDIEKFQHLLADFTKVKGKSIKINEDAAKHLLNKYECKANLNSKEIKNYLAAALQRMILETIFYHTDNLYRLAEKSQVFIDAHLESFIVYYTQNLVDYTNKLAKNREGKDSITTITPVKIRQQVYAALGSRGFAKSNHPHMKKIVNGILNKMEKYREVVDEEKKKDLHSEAEKIIRTGMQLWFCLKAQEPVPKIHWFKSGAGIQSHLTVGSWESENIKEIEVDFTFFPLIIAEHDGQDNQVFNKAQVFVRPKQNGRIQRLKDYFF</sequence>
<feature type="coiled-coil region" evidence="1">
    <location>
        <begin position="270"/>
        <end position="361"/>
    </location>
</feature>
<comment type="caution">
    <text evidence="3">The sequence shown here is derived from an EMBL/GenBank/DDBJ whole genome shotgun (WGS) entry which is preliminary data.</text>
</comment>
<name>A0A2Z6S0Y3_9GLOM</name>
<proteinExistence type="predicted"/>
<dbReference type="AlphaFoldDB" id="A0A2Z6S0Y3"/>
<dbReference type="OrthoDB" id="2421414at2759"/>
<evidence type="ECO:0000313" key="5">
    <source>
        <dbReference type="Proteomes" id="UP000247702"/>
    </source>
</evidence>
<feature type="region of interest" description="Disordered" evidence="2">
    <location>
        <begin position="1"/>
        <end position="51"/>
    </location>
</feature>
<reference evidence="3 5" key="1">
    <citation type="submission" date="2017-11" db="EMBL/GenBank/DDBJ databases">
        <title>The genome of Rhizophagus clarus HR1 reveals common genetic basis of auxotrophy among arbuscular mycorrhizal fungi.</title>
        <authorList>
            <person name="Kobayashi Y."/>
        </authorList>
    </citation>
    <scope>NUCLEOTIDE SEQUENCE [LARGE SCALE GENOMIC DNA]</scope>
    <source>
        <strain evidence="3 5">HR1</strain>
    </source>
</reference>
<organism evidence="3 5">
    <name type="scientific">Rhizophagus clarus</name>
    <dbReference type="NCBI Taxonomy" id="94130"/>
    <lineage>
        <taxon>Eukaryota</taxon>
        <taxon>Fungi</taxon>
        <taxon>Fungi incertae sedis</taxon>
        <taxon>Mucoromycota</taxon>
        <taxon>Glomeromycotina</taxon>
        <taxon>Glomeromycetes</taxon>
        <taxon>Glomerales</taxon>
        <taxon>Glomeraceae</taxon>
        <taxon>Rhizophagus</taxon>
    </lineage>
</organism>
<protein>
    <submittedName>
        <fullName evidence="3">Uncharacterized protein</fullName>
    </submittedName>
</protein>
<evidence type="ECO:0000256" key="2">
    <source>
        <dbReference type="SAM" id="MobiDB-lite"/>
    </source>
</evidence>
<evidence type="ECO:0000313" key="4">
    <source>
        <dbReference type="EMBL" id="GES97075.1"/>
    </source>
</evidence>
<keyword evidence="5" id="KW-1185">Reference proteome</keyword>